<dbReference type="InterPro" id="IPR024425">
    <property type="entry name" value="LiaF-like_C"/>
</dbReference>
<name>A0ABS2PEX4_9BACL</name>
<dbReference type="EMBL" id="JAFBEC010000008">
    <property type="protein sequence ID" value="MBM7633945.1"/>
    <property type="molecule type" value="Genomic_DNA"/>
</dbReference>
<protein>
    <submittedName>
        <fullName evidence="3">Membrane protein</fullName>
    </submittedName>
</protein>
<keyword evidence="1" id="KW-0812">Transmembrane</keyword>
<sequence length="265" mass="29941">MTTKSALHIVFVIILFSSIFLNVTLLGITAFGFIVPLISAMIFTWLLMSKEPMSAYLFGVLAAGLAASPWVPIPSFLFLFTPLLYIIGVRFFKANTEEIDVDRLAAGEKDDLNESAKFSQESRESFDNNIEQIPNQQWIIFDEEKYKKQAFTLGDETNFNVIFGTLHLDLTRADLQHDHLELSILNTFGDVRIIVPRDWSVEVESNIVMGSTRAFNRSLEGMFKQKTLRFGTDQASLGHIHIKLINVLGSSRLKLEKEKKSAGLF</sequence>
<keyword evidence="4" id="KW-1185">Reference proteome</keyword>
<feature type="domain" description="Cell wall-active antibiotics response LiaF-like C-terminal" evidence="2">
    <location>
        <begin position="141"/>
        <end position="245"/>
    </location>
</feature>
<comment type="caution">
    <text evidence="3">The sequence shown here is derived from an EMBL/GenBank/DDBJ whole genome shotgun (WGS) entry which is preliminary data.</text>
</comment>
<keyword evidence="1" id="KW-1133">Transmembrane helix</keyword>
<gene>
    <name evidence="3" type="ORF">JOD17_003041</name>
</gene>
<dbReference type="RefSeq" id="WP_204698678.1">
    <property type="nucleotide sequence ID" value="NZ_JAFBEC010000008.1"/>
</dbReference>
<evidence type="ECO:0000256" key="1">
    <source>
        <dbReference type="SAM" id="Phobius"/>
    </source>
</evidence>
<evidence type="ECO:0000313" key="4">
    <source>
        <dbReference type="Proteomes" id="UP000741863"/>
    </source>
</evidence>
<dbReference type="Pfam" id="PF09922">
    <property type="entry name" value="LiaF-like_C"/>
    <property type="match status" value="1"/>
</dbReference>
<organism evidence="3 4">
    <name type="scientific">Geomicrobium sediminis</name>
    <dbReference type="NCBI Taxonomy" id="1347788"/>
    <lineage>
        <taxon>Bacteria</taxon>
        <taxon>Bacillati</taxon>
        <taxon>Bacillota</taxon>
        <taxon>Bacilli</taxon>
        <taxon>Bacillales</taxon>
        <taxon>Geomicrobium</taxon>
    </lineage>
</organism>
<feature type="transmembrane region" description="Helical" evidence="1">
    <location>
        <begin position="6"/>
        <end position="23"/>
    </location>
</feature>
<accession>A0ABS2PEX4</accession>
<keyword evidence="1" id="KW-0472">Membrane</keyword>
<evidence type="ECO:0000259" key="2">
    <source>
        <dbReference type="Pfam" id="PF09922"/>
    </source>
</evidence>
<proteinExistence type="predicted"/>
<reference evidence="3 4" key="1">
    <citation type="submission" date="2021-01" db="EMBL/GenBank/DDBJ databases">
        <title>Genomic Encyclopedia of Type Strains, Phase IV (KMG-IV): sequencing the most valuable type-strain genomes for metagenomic binning, comparative biology and taxonomic classification.</title>
        <authorList>
            <person name="Goeker M."/>
        </authorList>
    </citation>
    <scope>NUCLEOTIDE SEQUENCE [LARGE SCALE GENOMIC DNA]</scope>
    <source>
        <strain evidence="3 4">DSM 25540</strain>
    </source>
</reference>
<dbReference type="Proteomes" id="UP000741863">
    <property type="component" value="Unassembled WGS sequence"/>
</dbReference>
<feature type="transmembrane region" description="Helical" evidence="1">
    <location>
        <begin position="54"/>
        <end position="87"/>
    </location>
</feature>
<feature type="transmembrane region" description="Helical" evidence="1">
    <location>
        <begin position="30"/>
        <end position="48"/>
    </location>
</feature>
<evidence type="ECO:0000313" key="3">
    <source>
        <dbReference type="EMBL" id="MBM7633945.1"/>
    </source>
</evidence>